<gene>
    <name evidence="2" type="ORF">TSAR_009510</name>
</gene>
<dbReference type="PANTHER" id="PTHR10644">
    <property type="entry name" value="DNA REPAIR/RNA PROCESSING CPSF FAMILY"/>
    <property type="match status" value="1"/>
</dbReference>
<evidence type="ECO:0000259" key="1">
    <source>
        <dbReference type="Pfam" id="PF10433"/>
    </source>
</evidence>
<dbReference type="STRING" id="543379.A0A232EWQ3"/>
<feature type="domain" description="RSE1/DDB1/CPSF1 first beta-propeller" evidence="1">
    <location>
        <begin position="8"/>
        <end position="87"/>
    </location>
</feature>
<dbReference type="EMBL" id="NNAY01001828">
    <property type="protein sequence ID" value="OXU22780.1"/>
    <property type="molecule type" value="Genomic_DNA"/>
</dbReference>
<protein>
    <recommendedName>
        <fullName evidence="1">RSE1/DDB1/CPSF1 first beta-propeller domain-containing protein</fullName>
    </recommendedName>
</protein>
<dbReference type="InterPro" id="IPR015943">
    <property type="entry name" value="WD40/YVTN_repeat-like_dom_sf"/>
</dbReference>
<evidence type="ECO:0000313" key="2">
    <source>
        <dbReference type="EMBL" id="OXU22780.1"/>
    </source>
</evidence>
<dbReference type="InterPro" id="IPR050358">
    <property type="entry name" value="RSE1/DDB1/CFT1"/>
</dbReference>
<reference evidence="2 3" key="1">
    <citation type="journal article" date="2017" name="Curr. Biol.">
        <title>The Evolution of Venom by Co-option of Single-Copy Genes.</title>
        <authorList>
            <person name="Martinson E.O."/>
            <person name="Mrinalini"/>
            <person name="Kelkar Y.D."/>
            <person name="Chang C.H."/>
            <person name="Werren J.H."/>
        </authorList>
    </citation>
    <scope>NUCLEOTIDE SEQUENCE [LARGE SCALE GENOMIC DNA]</scope>
    <source>
        <strain evidence="2 3">Alberta</strain>
        <tissue evidence="2">Whole body</tissue>
    </source>
</reference>
<name>A0A232EWQ3_9HYME</name>
<dbReference type="Gene3D" id="2.130.10.10">
    <property type="entry name" value="YVTN repeat-like/Quinoprotein amine dehydrogenase"/>
    <property type="match status" value="1"/>
</dbReference>
<dbReference type="AlphaFoldDB" id="A0A232EWQ3"/>
<evidence type="ECO:0000313" key="3">
    <source>
        <dbReference type="Proteomes" id="UP000215335"/>
    </source>
</evidence>
<dbReference type="Proteomes" id="UP000215335">
    <property type="component" value="Unassembled WGS sequence"/>
</dbReference>
<dbReference type="Pfam" id="PF10433">
    <property type="entry name" value="Beta-prop_RSE1_1st"/>
    <property type="match status" value="2"/>
</dbReference>
<sequence length="311" mass="34878">MDLPIETSGTKMHDIIVSRGQSLELLRPDPNTGKVHTMLTVEVFGIIRSLMAFRLTGGIEDCLVVGFDSGQIVILEYVPAKNVFEKLLTNFFLIMGAIEKQKLVYILNRDPESRLTIFSLLGAHESNTLVYHMVGVDEGFENTMFACLKFDYEEAETDPTGEEAIKTQQTLAFYELDFGLTMSCESTHANFLVSVPGGKPSGLLICSEKYLTYKNLGDKPDIRCPIPRCRNYLDDPERAMIFVCSATHKTKSTFFFLAQTEQGDIFKITLETDDDVVTEIKLKYFDSIPVSNSMCVLKTGFLFVASEFGNQ</sequence>
<keyword evidence="3" id="KW-1185">Reference proteome</keyword>
<comment type="caution">
    <text evidence="2">The sequence shown here is derived from an EMBL/GenBank/DDBJ whole genome shotgun (WGS) entry which is preliminary data.</text>
</comment>
<feature type="domain" description="RSE1/DDB1/CPSF1 first beta-propeller" evidence="1">
    <location>
        <begin position="92"/>
        <end position="310"/>
    </location>
</feature>
<accession>A0A232EWQ3</accession>
<organism evidence="2 3">
    <name type="scientific">Trichomalopsis sarcophagae</name>
    <dbReference type="NCBI Taxonomy" id="543379"/>
    <lineage>
        <taxon>Eukaryota</taxon>
        <taxon>Metazoa</taxon>
        <taxon>Ecdysozoa</taxon>
        <taxon>Arthropoda</taxon>
        <taxon>Hexapoda</taxon>
        <taxon>Insecta</taxon>
        <taxon>Pterygota</taxon>
        <taxon>Neoptera</taxon>
        <taxon>Endopterygota</taxon>
        <taxon>Hymenoptera</taxon>
        <taxon>Apocrita</taxon>
        <taxon>Proctotrupomorpha</taxon>
        <taxon>Chalcidoidea</taxon>
        <taxon>Pteromalidae</taxon>
        <taxon>Pteromalinae</taxon>
        <taxon>Trichomalopsis</taxon>
    </lineage>
</organism>
<proteinExistence type="predicted"/>
<dbReference type="InterPro" id="IPR018846">
    <property type="entry name" value="Beta-prop_RSE1/DDB1/CPSF1_1st"/>
</dbReference>